<dbReference type="KEGG" id="tvd:SG34_009150"/>
<dbReference type="RefSeq" id="WP_044842643.1">
    <property type="nucleotide sequence ID" value="NZ_CP059733.1"/>
</dbReference>
<dbReference type="Pfam" id="PF11042">
    <property type="entry name" value="DUF2750"/>
    <property type="match status" value="1"/>
</dbReference>
<dbReference type="Proteomes" id="UP000032352">
    <property type="component" value="Chromosome"/>
</dbReference>
<reference evidence="1 2" key="1">
    <citation type="journal article" date="2015" name="Genome Announc.">
        <title>Draft Genome Sequences of Marine Isolates of Thalassomonas viridans and Thalassomonas actiniarum.</title>
        <authorList>
            <person name="Olonade I."/>
            <person name="van Zyl L.J."/>
            <person name="Trindade M."/>
        </authorList>
    </citation>
    <scope>NUCLEOTIDE SEQUENCE [LARGE SCALE GENOMIC DNA]</scope>
    <source>
        <strain evidence="1 2">XOM25</strain>
    </source>
</reference>
<accession>A0AAE9Z5C0</accession>
<gene>
    <name evidence="1" type="ORF">SG34_009150</name>
</gene>
<protein>
    <submittedName>
        <fullName evidence="1">DUF2750 domain-containing protein</fullName>
    </submittedName>
</protein>
<dbReference type="EMBL" id="CP059733">
    <property type="protein sequence ID" value="WDE07031.1"/>
    <property type="molecule type" value="Genomic_DNA"/>
</dbReference>
<keyword evidence="2" id="KW-1185">Reference proteome</keyword>
<sequence>MNINLKQIEAVIALDGSKRYAHFVKVIADWEEVWGLYQDGWALASTEDGETVFPLWPAKEYAQLCAEKEWVGYQPESFSLDELMEELLPNLKADGVLPGVFYTPLDKGVTPSVEQLLADLNEELDNY</sequence>
<proteinExistence type="predicted"/>
<dbReference type="AlphaFoldDB" id="A0AAE9Z5C0"/>
<evidence type="ECO:0000313" key="1">
    <source>
        <dbReference type="EMBL" id="WDE07031.1"/>
    </source>
</evidence>
<reference evidence="1 2" key="2">
    <citation type="journal article" date="2022" name="Mar. Drugs">
        <title>Bioassay-Guided Fractionation Leads to the Detection of Cholic Acid Generated by the Rare Thalassomonas sp.</title>
        <authorList>
            <person name="Pheiffer F."/>
            <person name="Schneider Y.K."/>
            <person name="Hansen E.H."/>
            <person name="Andersen J.H."/>
            <person name="Isaksson J."/>
            <person name="Busche T."/>
            <person name="R C."/>
            <person name="Kalinowski J."/>
            <person name="Zyl L.V."/>
            <person name="Trindade M."/>
        </authorList>
    </citation>
    <scope>NUCLEOTIDE SEQUENCE [LARGE SCALE GENOMIC DNA]</scope>
    <source>
        <strain evidence="1 2">XOM25</strain>
    </source>
</reference>
<evidence type="ECO:0000313" key="2">
    <source>
        <dbReference type="Proteomes" id="UP000032352"/>
    </source>
</evidence>
<name>A0AAE9Z5C0_9GAMM</name>
<organism evidence="1 2">
    <name type="scientific">Thalassomonas viridans</name>
    <dbReference type="NCBI Taxonomy" id="137584"/>
    <lineage>
        <taxon>Bacteria</taxon>
        <taxon>Pseudomonadati</taxon>
        <taxon>Pseudomonadota</taxon>
        <taxon>Gammaproteobacteria</taxon>
        <taxon>Alteromonadales</taxon>
        <taxon>Colwelliaceae</taxon>
        <taxon>Thalassomonas</taxon>
    </lineage>
</organism>
<dbReference type="InterPro" id="IPR021284">
    <property type="entry name" value="DUF2750"/>
</dbReference>